<evidence type="ECO:0000313" key="1">
    <source>
        <dbReference type="EMBL" id="DAF44132.1"/>
    </source>
</evidence>
<organism evidence="1">
    <name type="scientific">Myoviridae sp. ctNQV2</name>
    <dbReference type="NCBI Taxonomy" id="2827683"/>
    <lineage>
        <taxon>Viruses</taxon>
        <taxon>Duplodnaviria</taxon>
        <taxon>Heunggongvirae</taxon>
        <taxon>Uroviricota</taxon>
        <taxon>Caudoviricetes</taxon>
    </lineage>
</organism>
<dbReference type="EMBL" id="BK032510">
    <property type="protein sequence ID" value="DAF44132.1"/>
    <property type="molecule type" value="Genomic_DNA"/>
</dbReference>
<proteinExistence type="predicted"/>
<protein>
    <submittedName>
        <fullName evidence="1">Uncharacterized protein</fullName>
    </submittedName>
</protein>
<sequence>MEKNVKNDRNNTLMGYFPENESFIVELKFTKDNNETAAKLLRSAVDGIELLPDLVISKLYRGIETINTVTNIKKREVFNEMEKALEQFKQDIINFKFEEIDTKKYGTEYIGKL</sequence>
<reference evidence="1" key="1">
    <citation type="journal article" date="2021" name="Proc. Natl. Acad. Sci. U.S.A.">
        <title>A Catalog of Tens of Thousands of Viruses from Human Metagenomes Reveals Hidden Associations with Chronic Diseases.</title>
        <authorList>
            <person name="Tisza M.J."/>
            <person name="Buck C.B."/>
        </authorList>
    </citation>
    <scope>NUCLEOTIDE SEQUENCE</scope>
    <source>
        <strain evidence="1">CtNQV2</strain>
    </source>
</reference>
<accession>A0A8S5RZD1</accession>
<name>A0A8S5RZD1_9CAUD</name>